<keyword evidence="1" id="KW-0547">Nucleotide-binding</keyword>
<dbReference type="Pfam" id="PF07717">
    <property type="entry name" value="OB_NTP_bind"/>
    <property type="match status" value="1"/>
</dbReference>
<evidence type="ECO:0000313" key="7">
    <source>
        <dbReference type="Proteomes" id="UP000079169"/>
    </source>
</evidence>
<protein>
    <submittedName>
        <fullName evidence="8">Probable ATP-dependent RNA helicase kurz</fullName>
    </submittedName>
</protein>
<dbReference type="GO" id="GO:0016787">
    <property type="term" value="F:hydrolase activity"/>
    <property type="evidence" value="ECO:0007669"/>
    <property type="project" value="UniProtKB-KW"/>
</dbReference>
<dbReference type="InterPro" id="IPR007502">
    <property type="entry name" value="Helicase-assoc_dom"/>
</dbReference>
<dbReference type="PROSITE" id="PS51192">
    <property type="entry name" value="HELICASE_ATP_BIND_1"/>
    <property type="match status" value="1"/>
</dbReference>
<dbReference type="Gene3D" id="1.20.120.1080">
    <property type="match status" value="1"/>
</dbReference>
<dbReference type="SMART" id="SM00487">
    <property type="entry name" value="DEXDc"/>
    <property type="match status" value="1"/>
</dbReference>
<dbReference type="Pfam" id="PF23362">
    <property type="entry name" value="DHX37_C"/>
    <property type="match status" value="1"/>
</dbReference>
<evidence type="ECO:0000256" key="3">
    <source>
        <dbReference type="ARBA" id="ARBA00022806"/>
    </source>
</evidence>
<keyword evidence="4" id="KW-0067">ATP-binding</keyword>
<dbReference type="PaxDb" id="121845-A0A3Q0JJX3"/>
<dbReference type="AlphaFoldDB" id="A0A3Q0JJX3"/>
<feature type="compositionally biased region" description="Acidic residues" evidence="5">
    <location>
        <begin position="179"/>
        <end position="217"/>
    </location>
</feature>
<dbReference type="Gene3D" id="3.40.50.300">
    <property type="entry name" value="P-loop containing nucleotide triphosphate hydrolases"/>
    <property type="match status" value="3"/>
</dbReference>
<dbReference type="SUPFAM" id="SSF52540">
    <property type="entry name" value="P-loop containing nucleoside triphosphate hydrolases"/>
    <property type="match status" value="1"/>
</dbReference>
<feature type="region of interest" description="Disordered" evidence="5">
    <location>
        <begin position="247"/>
        <end position="273"/>
    </location>
</feature>
<proteinExistence type="predicted"/>
<feature type="compositionally biased region" description="Acidic residues" evidence="5">
    <location>
        <begin position="541"/>
        <end position="553"/>
    </location>
</feature>
<feature type="region of interest" description="Disordered" evidence="5">
    <location>
        <begin position="129"/>
        <end position="234"/>
    </location>
</feature>
<dbReference type="PANTHER" id="PTHR18934">
    <property type="entry name" value="ATP-DEPENDENT RNA HELICASE"/>
    <property type="match status" value="1"/>
</dbReference>
<dbReference type="GeneID" id="103520598"/>
<evidence type="ECO:0000256" key="4">
    <source>
        <dbReference type="ARBA" id="ARBA00022840"/>
    </source>
</evidence>
<dbReference type="InterPro" id="IPR011709">
    <property type="entry name" value="DEAD-box_helicase_OB_fold"/>
</dbReference>
<reference evidence="8" key="1">
    <citation type="submission" date="2025-08" db="UniProtKB">
        <authorList>
            <consortium name="RefSeq"/>
        </authorList>
    </citation>
    <scope>IDENTIFICATION</scope>
</reference>
<name>A0A3Q0JJX3_DIACI</name>
<feature type="compositionally biased region" description="Basic and acidic residues" evidence="5">
    <location>
        <begin position="247"/>
        <end position="267"/>
    </location>
</feature>
<keyword evidence="3 8" id="KW-0347">Helicase</keyword>
<evidence type="ECO:0000259" key="6">
    <source>
        <dbReference type="PROSITE" id="PS51192"/>
    </source>
</evidence>
<dbReference type="InterPro" id="IPR056371">
    <property type="entry name" value="DHX37-like_C"/>
</dbReference>
<gene>
    <name evidence="8" type="primary">LOC103520598</name>
</gene>
<dbReference type="GO" id="GO:0005730">
    <property type="term" value="C:nucleolus"/>
    <property type="evidence" value="ECO:0007669"/>
    <property type="project" value="TreeGrafter"/>
</dbReference>
<dbReference type="GO" id="GO:0004386">
    <property type="term" value="F:helicase activity"/>
    <property type="evidence" value="ECO:0007669"/>
    <property type="project" value="UniProtKB-KW"/>
</dbReference>
<dbReference type="InterPro" id="IPR048333">
    <property type="entry name" value="HA2_WH"/>
</dbReference>
<feature type="region of interest" description="Disordered" evidence="5">
    <location>
        <begin position="526"/>
        <end position="553"/>
    </location>
</feature>
<sequence>MKNKKGHNWKARQVVEATVIENPSQKVSVDFETKTDSYDAANPLVLPSKKRQTKIKKTNIQVKKLLSKTQRKKLEKIVEKKKKKENRAALFETLAKVQASEEVLNKLTSISDVQTKGLKRLKDEGDQYMKQVAEKEEGDPAVSSIAGSAKRRRLLLGLSNESKRPKSNDPSVVGFQSSSDEDSTESEEEGEEEEEEGQDEKDENPSEVEEVQEDVEEKETNETGDQLDKNFAELVDNDDDDIIIEKELKKKEMMDTKPVKSEPETKPKTPSKPAVFIPVYRKPAIQEARMKLPILAEEQTIMETINESNIIIVAGETGSGKTTQIPQFLYEAGYTSKRMIGVTEPRRVAAISMSNNGLSSEHVTVLSWVSNLSAETAGCNNHVSATLRISDFTENTRLFKTPAHERSVYTDILIGLLSRIVPLRLKRGDPLKLIIMSATLRISDFTENTRLFKTPPPVIQVDARQFPVTIHFNKKTPTDYLQEAFIKACKIHAKLPDGGILIFVTGQKEVCSLVRKLKHTFPYKKSTEKAKDENENKTDENEANEEGNDSDDDLSMKTIINRMKRNKKKEITLPDINLDNYGPKLQLDIADLMVGFRLNPVALTCDIKSMFRCVQVDKADRMYQHILWRPDPSQNPMEMEIKTVVFGLPSSPYQANRVIQQLASDEGDKYPQAAQTLREEIYVDDIVSGAASVDEAKDLRNQLISLLEAGGFTLRDYDSIDIIGFADASCLAFAAVVYLRIVPEIQRKPVDDLLLQMKAMSIHRVVNFPFPSAPDVIQLRAGERRLALLGALQPVLVKTTGKTKHMDEYCSKLTPLGEAMSLFPVSPRFAKMLCLSHQHSLLPYTIAIVAALSVQELLLSPDSNVTKIRTKWAGVNNSLLLGDLMVLLRAVGAAEKANVSGNMEEFCIKHGLRLKAVVETRKLRIQLTNELNMNIPDLELCVDPDMAPPSDTQARLLRQIALSGMVDQVARATSDEEKKALGIPKKKPLYSIPEMEEGVYLHSGSVLRKTMPEWVVYEEIFQTDDKMIMRGITAIEPEWLPVYAPSLCTFSSPLEHPTPRYIPTTKKLMCHVNATFGKSGWPLPVVEIEMPKGLDRFKWFAVFLLDGSICPKLSKYVTSLLSTPTTMVKSWASLQRRTEILLQALVQKNTDSVDILMDIWKSEPAYLRSEYLQWLPESAHNEVTASWPPV</sequence>
<keyword evidence="7" id="KW-1185">Reference proteome</keyword>
<keyword evidence="2" id="KW-0378">Hydrolase</keyword>
<dbReference type="InterPro" id="IPR027417">
    <property type="entry name" value="P-loop_NTPase"/>
</dbReference>
<organism evidence="7 8">
    <name type="scientific">Diaphorina citri</name>
    <name type="common">Asian citrus psyllid</name>
    <dbReference type="NCBI Taxonomy" id="121845"/>
    <lineage>
        <taxon>Eukaryota</taxon>
        <taxon>Metazoa</taxon>
        <taxon>Ecdysozoa</taxon>
        <taxon>Arthropoda</taxon>
        <taxon>Hexapoda</taxon>
        <taxon>Insecta</taxon>
        <taxon>Pterygota</taxon>
        <taxon>Neoptera</taxon>
        <taxon>Paraneoptera</taxon>
        <taxon>Hemiptera</taxon>
        <taxon>Sternorrhyncha</taxon>
        <taxon>Psylloidea</taxon>
        <taxon>Psyllidae</taxon>
        <taxon>Diaphorininae</taxon>
        <taxon>Diaphorina</taxon>
    </lineage>
</organism>
<dbReference type="Pfam" id="PF21010">
    <property type="entry name" value="HA2_C"/>
    <property type="match status" value="1"/>
</dbReference>
<evidence type="ECO:0000256" key="5">
    <source>
        <dbReference type="SAM" id="MobiDB-lite"/>
    </source>
</evidence>
<dbReference type="SMART" id="SM00847">
    <property type="entry name" value="HA2"/>
    <property type="match status" value="1"/>
</dbReference>
<dbReference type="PANTHER" id="PTHR18934:SF99">
    <property type="entry name" value="ATP-DEPENDENT RNA HELICASE DHX37-RELATED"/>
    <property type="match status" value="1"/>
</dbReference>
<feature type="compositionally biased region" description="Basic and acidic residues" evidence="5">
    <location>
        <begin position="526"/>
        <end position="540"/>
    </location>
</feature>
<feature type="domain" description="Helicase ATP-binding" evidence="6">
    <location>
        <begin position="302"/>
        <end position="458"/>
    </location>
</feature>
<dbReference type="RefSeq" id="XP_026687448.1">
    <property type="nucleotide sequence ID" value="XM_026831647.1"/>
</dbReference>
<evidence type="ECO:0000256" key="2">
    <source>
        <dbReference type="ARBA" id="ARBA00022801"/>
    </source>
</evidence>
<dbReference type="Proteomes" id="UP000079169">
    <property type="component" value="Unplaced"/>
</dbReference>
<dbReference type="Pfam" id="PF04408">
    <property type="entry name" value="WHD_HA2"/>
    <property type="match status" value="1"/>
</dbReference>
<dbReference type="GO" id="GO:0005524">
    <property type="term" value="F:ATP binding"/>
    <property type="evidence" value="ECO:0007669"/>
    <property type="project" value="UniProtKB-KW"/>
</dbReference>
<dbReference type="GO" id="GO:0000462">
    <property type="term" value="P:maturation of SSU-rRNA from tricistronic rRNA transcript (SSU-rRNA, 5.8S rRNA, LSU-rRNA)"/>
    <property type="evidence" value="ECO:0007669"/>
    <property type="project" value="TreeGrafter"/>
</dbReference>
<accession>A0A3Q0JJX3</accession>
<dbReference type="InterPro" id="IPR014001">
    <property type="entry name" value="Helicase_ATP-bd"/>
</dbReference>
<dbReference type="KEGG" id="dci:103520598"/>
<feature type="compositionally biased region" description="Basic and acidic residues" evidence="5">
    <location>
        <begin position="218"/>
        <end position="231"/>
    </location>
</feature>
<evidence type="ECO:0000313" key="8">
    <source>
        <dbReference type="RefSeq" id="XP_026687448.1"/>
    </source>
</evidence>
<evidence type="ECO:0000256" key="1">
    <source>
        <dbReference type="ARBA" id="ARBA00022741"/>
    </source>
</evidence>
<dbReference type="STRING" id="121845.A0A3Q0JJX3"/>
<dbReference type="GO" id="GO:0003723">
    <property type="term" value="F:RNA binding"/>
    <property type="evidence" value="ECO:0007669"/>
    <property type="project" value="TreeGrafter"/>
</dbReference>